<organism evidence="4 5">
    <name type="scientific">Streptomyces halstedii</name>
    <dbReference type="NCBI Taxonomy" id="1944"/>
    <lineage>
        <taxon>Bacteria</taxon>
        <taxon>Bacillati</taxon>
        <taxon>Actinomycetota</taxon>
        <taxon>Actinomycetes</taxon>
        <taxon>Kitasatosporales</taxon>
        <taxon>Streptomycetaceae</taxon>
        <taxon>Streptomyces</taxon>
    </lineage>
</organism>
<accession>A0A6N9UHI4</accession>
<evidence type="ECO:0000256" key="1">
    <source>
        <dbReference type="SAM" id="MobiDB-lite"/>
    </source>
</evidence>
<reference evidence="4 5" key="1">
    <citation type="submission" date="2020-01" db="EMBL/GenBank/DDBJ databases">
        <title>Insect and environment-associated Actinomycetes.</title>
        <authorList>
            <person name="Currrie C."/>
            <person name="Chevrette M."/>
            <person name="Carlson C."/>
            <person name="Stubbendieck R."/>
            <person name="Wendt-Pienkowski E."/>
        </authorList>
    </citation>
    <scope>NUCLEOTIDE SEQUENCE [LARGE SCALE GENOMIC DNA]</scope>
    <source>
        <strain evidence="4 5">SID11342</strain>
    </source>
</reference>
<keyword evidence="2" id="KW-0472">Membrane</keyword>
<dbReference type="RefSeq" id="WP_103489947.1">
    <property type="nucleotide sequence ID" value="NZ_JAAGLQ010000707.1"/>
</dbReference>
<proteinExistence type="predicted"/>
<name>A0A6N9UHI4_STRHA</name>
<dbReference type="AlphaFoldDB" id="A0A6N9UHI4"/>
<dbReference type="InterPro" id="IPR005530">
    <property type="entry name" value="SPW"/>
</dbReference>
<feature type="transmembrane region" description="Helical" evidence="2">
    <location>
        <begin position="124"/>
        <end position="143"/>
    </location>
</feature>
<feature type="domain" description="SPW repeat-containing integral membrane" evidence="3">
    <location>
        <begin position="39"/>
        <end position="135"/>
    </location>
</feature>
<protein>
    <submittedName>
        <fullName evidence="4">SPW repeat protein</fullName>
    </submittedName>
</protein>
<feature type="region of interest" description="Disordered" evidence="1">
    <location>
        <begin position="1"/>
        <end position="22"/>
    </location>
</feature>
<sequence length="153" mass="15910">MSNVSHTRSDISSHPDATEMRARHDRVMRGGGRSTAFADAPVFLVGLYCAVSPWVLHFTASQPSLVVHNVVIGIAIAVLALCFTAIPERMAGMSLAISALGGWLIASTWIVGSSPDTGVILSNVIAGGLAVVLGAICSGVAVMNKRKLSRAAR</sequence>
<comment type="caution">
    <text evidence="4">The sequence shown here is derived from an EMBL/GenBank/DDBJ whole genome shotgun (WGS) entry which is preliminary data.</text>
</comment>
<feature type="transmembrane region" description="Helical" evidence="2">
    <location>
        <begin position="66"/>
        <end position="86"/>
    </location>
</feature>
<evidence type="ECO:0000313" key="4">
    <source>
        <dbReference type="EMBL" id="NEA20425.1"/>
    </source>
</evidence>
<keyword evidence="2" id="KW-1133">Transmembrane helix</keyword>
<evidence type="ECO:0000256" key="2">
    <source>
        <dbReference type="SAM" id="Phobius"/>
    </source>
</evidence>
<dbReference type="Pfam" id="PF03779">
    <property type="entry name" value="SPW"/>
    <property type="match status" value="1"/>
</dbReference>
<dbReference type="Proteomes" id="UP000471293">
    <property type="component" value="Unassembled WGS sequence"/>
</dbReference>
<dbReference type="EMBL" id="JAAGLQ010000707">
    <property type="protein sequence ID" value="NEA20425.1"/>
    <property type="molecule type" value="Genomic_DNA"/>
</dbReference>
<keyword evidence="2" id="KW-0812">Transmembrane</keyword>
<gene>
    <name evidence="4" type="ORF">G3I29_34260</name>
</gene>
<evidence type="ECO:0000259" key="3">
    <source>
        <dbReference type="Pfam" id="PF03779"/>
    </source>
</evidence>
<feature type="compositionally biased region" description="Basic and acidic residues" evidence="1">
    <location>
        <begin position="7"/>
        <end position="22"/>
    </location>
</feature>
<feature type="transmembrane region" description="Helical" evidence="2">
    <location>
        <begin position="36"/>
        <end position="60"/>
    </location>
</feature>
<feature type="transmembrane region" description="Helical" evidence="2">
    <location>
        <begin position="93"/>
        <end position="112"/>
    </location>
</feature>
<evidence type="ECO:0000313" key="5">
    <source>
        <dbReference type="Proteomes" id="UP000471293"/>
    </source>
</evidence>